<evidence type="ECO:0000256" key="1">
    <source>
        <dbReference type="ARBA" id="ARBA00005381"/>
    </source>
</evidence>
<dbReference type="GO" id="GO:0006171">
    <property type="term" value="P:cAMP biosynthetic process"/>
    <property type="evidence" value="ECO:0007669"/>
    <property type="project" value="TreeGrafter"/>
</dbReference>
<dbReference type="InterPro" id="IPR050697">
    <property type="entry name" value="Adenylyl/Guanylyl_Cyclase_3/4"/>
</dbReference>
<dbReference type="GO" id="GO:0035556">
    <property type="term" value="P:intracellular signal transduction"/>
    <property type="evidence" value="ECO:0007669"/>
    <property type="project" value="InterPro"/>
</dbReference>
<gene>
    <name evidence="3" type="ORF">LQ384_10745</name>
</gene>
<proteinExistence type="inferred from homology"/>
<dbReference type="InterPro" id="IPR001054">
    <property type="entry name" value="A/G_cyclase"/>
</dbReference>
<protein>
    <submittedName>
        <fullName evidence="3">Adenylate/guanylate cyclase domain-containing protein</fullName>
    </submittedName>
</protein>
<dbReference type="AlphaFoldDB" id="A0AAW4XEN3"/>
<dbReference type="EMBL" id="JAJNCO010000005">
    <property type="protein sequence ID" value="MCD2111574.1"/>
    <property type="molecule type" value="Genomic_DNA"/>
</dbReference>
<evidence type="ECO:0000313" key="3">
    <source>
        <dbReference type="EMBL" id="MCD2111574.1"/>
    </source>
</evidence>
<name>A0AAW4XEN3_RHORH</name>
<dbReference type="SUPFAM" id="SSF55073">
    <property type="entry name" value="Nucleotide cyclase"/>
    <property type="match status" value="1"/>
</dbReference>
<dbReference type="Gene3D" id="3.30.70.1230">
    <property type="entry name" value="Nucleotide cyclase"/>
    <property type="match status" value="1"/>
</dbReference>
<feature type="domain" description="Guanylate cyclase" evidence="2">
    <location>
        <begin position="188"/>
        <end position="297"/>
    </location>
</feature>
<dbReference type="PROSITE" id="PS50125">
    <property type="entry name" value="GUANYLATE_CYCLASE_2"/>
    <property type="match status" value="1"/>
</dbReference>
<accession>A0AAW4XEN3</accession>
<comment type="caution">
    <text evidence="3">The sequence shown here is derived from an EMBL/GenBank/DDBJ whole genome shotgun (WGS) entry which is preliminary data.</text>
</comment>
<dbReference type="SMART" id="SM00044">
    <property type="entry name" value="CYCc"/>
    <property type="match status" value="1"/>
</dbReference>
<evidence type="ECO:0000259" key="2">
    <source>
        <dbReference type="PROSITE" id="PS50125"/>
    </source>
</evidence>
<dbReference type="GO" id="GO:0004016">
    <property type="term" value="F:adenylate cyclase activity"/>
    <property type="evidence" value="ECO:0007669"/>
    <property type="project" value="UniProtKB-ARBA"/>
</dbReference>
<dbReference type="CDD" id="cd07302">
    <property type="entry name" value="CHD"/>
    <property type="match status" value="1"/>
</dbReference>
<reference evidence="3" key="1">
    <citation type="submission" date="2021-11" db="EMBL/GenBank/DDBJ databases">
        <title>Development of a sustainable strategy for remediation of hydrocarbon-contaminated territories based on the waste exchange concept.</title>
        <authorList>
            <person name="Elkin A."/>
        </authorList>
    </citation>
    <scope>NUCLEOTIDE SEQUENCE</scope>
    <source>
        <strain evidence="3">IEGM 757</strain>
    </source>
</reference>
<comment type="similarity">
    <text evidence="1">Belongs to the adenylyl cyclase class-3 family.</text>
</comment>
<dbReference type="RefSeq" id="WP_120280575.1">
    <property type="nucleotide sequence ID" value="NZ_CP027557.1"/>
</dbReference>
<dbReference type="InterPro" id="IPR029787">
    <property type="entry name" value="Nucleotide_cyclase"/>
</dbReference>
<dbReference type="Proteomes" id="UP001198630">
    <property type="component" value="Unassembled WGS sequence"/>
</dbReference>
<dbReference type="PANTHER" id="PTHR43081">
    <property type="entry name" value="ADENYLATE CYCLASE, TERMINAL-DIFFERENTIATION SPECIFIC-RELATED"/>
    <property type="match status" value="1"/>
</dbReference>
<dbReference type="PANTHER" id="PTHR43081:SF19">
    <property type="entry name" value="PH-SENSITIVE ADENYLATE CYCLASE RV1264"/>
    <property type="match status" value="1"/>
</dbReference>
<evidence type="ECO:0000313" key="4">
    <source>
        <dbReference type="Proteomes" id="UP001198630"/>
    </source>
</evidence>
<sequence>MTPSDPAPASGTDVLSVIQSQLENALLGGPLRYTLNEVAELCGLAPARVRRLWQALGLTVDPDPDVVMFTDGDVEALRATAAIIASGAVDERLEVPAARSIGQSMSRLTEWQLNLLNTHVFTQLASAYEEAETPPQEEEIRALVDHIVDRTTELAVSLQSHMWRRHLVATTARAAARPQDSGELHELVVGFADMVGYTRLTRQIDAAALSELLDYFESEVSDVIARHNGWVIKTVGDEVMFAAERPVDAARIALELQDSFGSQKDYPDLRIGLAWGQALPRFGDLFGSVVNIAARLTGAARPGTILVDENLADALTDCEEFRFQTVRTLRLRDFQHSRLYVLRRPREEKNKTAVGADGLGDEDMGL</sequence>
<organism evidence="3 4">
    <name type="scientific">Rhodococcus rhodochrous</name>
    <dbReference type="NCBI Taxonomy" id="1829"/>
    <lineage>
        <taxon>Bacteria</taxon>
        <taxon>Bacillati</taxon>
        <taxon>Actinomycetota</taxon>
        <taxon>Actinomycetes</taxon>
        <taxon>Mycobacteriales</taxon>
        <taxon>Nocardiaceae</taxon>
        <taxon>Rhodococcus</taxon>
    </lineage>
</organism>
<dbReference type="Pfam" id="PF00211">
    <property type="entry name" value="Guanylate_cyc"/>
    <property type="match status" value="1"/>
</dbReference>